<gene>
    <name evidence="10" type="ORF">FH972_026761</name>
</gene>
<evidence type="ECO:0000256" key="8">
    <source>
        <dbReference type="SAM" id="Phobius"/>
    </source>
</evidence>
<evidence type="ECO:0000313" key="11">
    <source>
        <dbReference type="Proteomes" id="UP000327013"/>
    </source>
</evidence>
<evidence type="ECO:0000256" key="7">
    <source>
        <dbReference type="PROSITE-ProRule" id="PRU00023"/>
    </source>
</evidence>
<accession>A0A5N6L5U3</accession>
<dbReference type="InterPro" id="IPR026961">
    <property type="entry name" value="PGG_dom"/>
</dbReference>
<evidence type="ECO:0000256" key="3">
    <source>
        <dbReference type="ARBA" id="ARBA00022737"/>
    </source>
</evidence>
<evidence type="ECO:0000256" key="4">
    <source>
        <dbReference type="ARBA" id="ARBA00022989"/>
    </source>
</evidence>
<proteinExistence type="predicted"/>
<keyword evidence="2 8" id="KW-0812">Transmembrane</keyword>
<evidence type="ECO:0000313" key="10">
    <source>
        <dbReference type="EMBL" id="KAB8837590.1"/>
    </source>
</evidence>
<dbReference type="InterPro" id="IPR002110">
    <property type="entry name" value="Ankyrin_rpt"/>
</dbReference>
<evidence type="ECO:0000256" key="6">
    <source>
        <dbReference type="ARBA" id="ARBA00023136"/>
    </source>
</evidence>
<protein>
    <recommendedName>
        <fullName evidence="9">PGG domain-containing protein</fullName>
    </recommendedName>
</protein>
<dbReference type="PROSITE" id="PS50088">
    <property type="entry name" value="ANK_REPEAT"/>
    <property type="match status" value="3"/>
</dbReference>
<feature type="transmembrane region" description="Helical" evidence="8">
    <location>
        <begin position="533"/>
        <end position="560"/>
    </location>
</feature>
<feature type="transmembrane region" description="Helical" evidence="8">
    <location>
        <begin position="495"/>
        <end position="521"/>
    </location>
</feature>
<dbReference type="SUPFAM" id="SSF48403">
    <property type="entry name" value="Ankyrin repeat"/>
    <property type="match status" value="2"/>
</dbReference>
<dbReference type="PANTHER" id="PTHR24186:SF36">
    <property type="entry name" value="SERINE_THREONINE-PROTEIN PHOSPHATASE 6 REGULATORY ANKYRIN REPEAT SUBUNIT A-LIKE"/>
    <property type="match status" value="1"/>
</dbReference>
<evidence type="ECO:0000259" key="9">
    <source>
        <dbReference type="Pfam" id="PF13962"/>
    </source>
</evidence>
<keyword evidence="4 8" id="KW-1133">Transmembrane helix</keyword>
<dbReference type="Pfam" id="PF12796">
    <property type="entry name" value="Ank_2"/>
    <property type="match status" value="4"/>
</dbReference>
<sequence>MDPSGLFESQSSVNSNELEQTETITFMDRDSYNAAAKGKVEVFKDITYQSLDLLLTPNKNTVLHIYITTLSKQLDSTTNFVEEILKMCPLLLRQVNAKGETPLHIAARYGHAAIVEVLIKYCSQTLHQNLEDGIEPVKEMLGMTNKDRDTALHEAVRYNHLKVVELLIEEDPNFSYSTNDASETPLYIAAERGFKDVLFEILDKCNSPMHVGPLGRTALHSAIMWDSAVMTRRILEKIEGISRKVDKNGWTPLHLVAYLGHSDLATMLLYKDREVAYMKDTKGRTPLHIAAQRGNVFAMSRIVSSCPDCCELVDDRGWNVLHFAMKGGSDHLEHIIKIIMENSSFSNLLNEKNVDGDAPLHCCSVYSLKSVKKFVRHPRVDTMAFNKRNLTTAEMVLSDRVMSFEKWNEYVDQLGCLAPRRVIIYKDDHTNKLEDKEDEERRSTLRKASEAHLVVAALITTVTFAACITMPGGFVGKEGLHPGSALLRKSLAFKAFVLMDTISMVLSISAVFIHLLIPFLLDKNSNKEHRDNLLFLAFWFILGAMVTMGLAFLTGTYAVLVPSSDLASSICIIGLTFIAFFFHVLLKFHKFV</sequence>
<feature type="repeat" description="ANK" evidence="7">
    <location>
        <begin position="98"/>
        <end position="120"/>
    </location>
</feature>
<keyword evidence="6 8" id="KW-0472">Membrane</keyword>
<evidence type="ECO:0000256" key="2">
    <source>
        <dbReference type="ARBA" id="ARBA00022692"/>
    </source>
</evidence>
<dbReference type="Gene3D" id="1.25.40.20">
    <property type="entry name" value="Ankyrin repeat-containing domain"/>
    <property type="match status" value="2"/>
</dbReference>
<keyword evidence="11" id="KW-1185">Reference proteome</keyword>
<keyword evidence="5 7" id="KW-0040">ANK repeat</keyword>
<comment type="caution">
    <text evidence="10">The sequence shown here is derived from an EMBL/GenBank/DDBJ whole genome shotgun (WGS) entry which is preliminary data.</text>
</comment>
<feature type="domain" description="PGG" evidence="9">
    <location>
        <begin position="444"/>
        <end position="559"/>
    </location>
</feature>
<dbReference type="OrthoDB" id="1847170at2759"/>
<feature type="transmembrane region" description="Helical" evidence="8">
    <location>
        <begin position="451"/>
        <end position="475"/>
    </location>
</feature>
<dbReference type="AlphaFoldDB" id="A0A5N6L5U3"/>
<feature type="repeat" description="ANK" evidence="7">
    <location>
        <begin position="248"/>
        <end position="280"/>
    </location>
</feature>
<dbReference type="SMART" id="SM00248">
    <property type="entry name" value="ANK"/>
    <property type="match status" value="9"/>
</dbReference>
<comment type="subcellular location">
    <subcellularLocation>
        <location evidence="1">Membrane</location>
        <topology evidence="1">Multi-pass membrane protein</topology>
    </subcellularLocation>
</comment>
<dbReference type="EMBL" id="VIBQ01000113">
    <property type="protein sequence ID" value="KAB8837590.1"/>
    <property type="molecule type" value="Genomic_DNA"/>
</dbReference>
<dbReference type="Pfam" id="PF13962">
    <property type="entry name" value="PGG"/>
    <property type="match status" value="1"/>
</dbReference>
<name>A0A5N6L5U3_9ROSI</name>
<feature type="repeat" description="ANK" evidence="7">
    <location>
        <begin position="147"/>
        <end position="179"/>
    </location>
</feature>
<dbReference type="GO" id="GO:0005886">
    <property type="term" value="C:plasma membrane"/>
    <property type="evidence" value="ECO:0007669"/>
    <property type="project" value="TreeGrafter"/>
</dbReference>
<evidence type="ECO:0000256" key="5">
    <source>
        <dbReference type="ARBA" id="ARBA00023043"/>
    </source>
</evidence>
<dbReference type="Proteomes" id="UP000327013">
    <property type="component" value="Unassembled WGS sequence"/>
</dbReference>
<organism evidence="10 11">
    <name type="scientific">Carpinus fangiana</name>
    <dbReference type="NCBI Taxonomy" id="176857"/>
    <lineage>
        <taxon>Eukaryota</taxon>
        <taxon>Viridiplantae</taxon>
        <taxon>Streptophyta</taxon>
        <taxon>Embryophyta</taxon>
        <taxon>Tracheophyta</taxon>
        <taxon>Spermatophyta</taxon>
        <taxon>Magnoliopsida</taxon>
        <taxon>eudicotyledons</taxon>
        <taxon>Gunneridae</taxon>
        <taxon>Pentapetalae</taxon>
        <taxon>rosids</taxon>
        <taxon>fabids</taxon>
        <taxon>Fagales</taxon>
        <taxon>Betulaceae</taxon>
        <taxon>Carpinus</taxon>
    </lineage>
</organism>
<dbReference type="InterPro" id="IPR036770">
    <property type="entry name" value="Ankyrin_rpt-contain_sf"/>
</dbReference>
<evidence type="ECO:0000256" key="1">
    <source>
        <dbReference type="ARBA" id="ARBA00004141"/>
    </source>
</evidence>
<feature type="transmembrane region" description="Helical" evidence="8">
    <location>
        <begin position="566"/>
        <end position="586"/>
    </location>
</feature>
<dbReference type="PANTHER" id="PTHR24186">
    <property type="entry name" value="PROTEIN PHOSPHATASE 1 REGULATORY SUBUNIT"/>
    <property type="match status" value="1"/>
</dbReference>
<keyword evidence="3" id="KW-0677">Repeat</keyword>
<reference evidence="10 11" key="1">
    <citation type="submission" date="2019-06" db="EMBL/GenBank/DDBJ databases">
        <title>A chromosomal-level reference genome of Carpinus fangiana (Coryloideae, Betulaceae).</title>
        <authorList>
            <person name="Yang X."/>
            <person name="Wang Z."/>
            <person name="Zhang L."/>
            <person name="Hao G."/>
            <person name="Liu J."/>
            <person name="Yang Y."/>
        </authorList>
    </citation>
    <scope>NUCLEOTIDE SEQUENCE [LARGE SCALE GENOMIC DNA]</scope>
    <source>
        <strain evidence="10">Cfa_2016G</strain>
        <tissue evidence="10">Leaf</tissue>
    </source>
</reference>
<dbReference type="PROSITE" id="PS50297">
    <property type="entry name" value="ANK_REP_REGION"/>
    <property type="match status" value="3"/>
</dbReference>